<organism evidence="2 3">
    <name type="scientific">candidate division WS6 bacterium GW2011_GWF1_35_23</name>
    <dbReference type="NCBI Taxonomy" id="1619097"/>
    <lineage>
        <taxon>Bacteria</taxon>
        <taxon>Candidatus Dojkabacteria</taxon>
    </lineage>
</organism>
<feature type="transmembrane region" description="Helical" evidence="1">
    <location>
        <begin position="7"/>
        <end position="29"/>
    </location>
</feature>
<proteinExistence type="predicted"/>
<evidence type="ECO:0000313" key="2">
    <source>
        <dbReference type="EMBL" id="KKP76296.1"/>
    </source>
</evidence>
<gene>
    <name evidence="2" type="ORF">UR73_C0029G0002</name>
</gene>
<name>A0A0G0CJJ4_9BACT</name>
<accession>A0A0G0CJJ4</accession>
<keyword evidence="1" id="KW-1133">Transmembrane helix</keyword>
<evidence type="ECO:0000256" key="1">
    <source>
        <dbReference type="SAM" id="Phobius"/>
    </source>
</evidence>
<dbReference type="Proteomes" id="UP000034816">
    <property type="component" value="Unassembled WGS sequence"/>
</dbReference>
<keyword evidence="1" id="KW-0472">Membrane</keyword>
<protein>
    <submittedName>
        <fullName evidence="2">Uncharacterized protein</fullName>
    </submittedName>
</protein>
<keyword evidence="1" id="KW-0812">Transmembrane</keyword>
<sequence>MQRLFKIFVIFLVLIILLPIFLAGIYLLWQREFASNLHSKNCVSNNSLNEVSFDERIRDFVFSSDRSDYIQFTKEEVLYLISSEFGKGEGEITVEDMCVDSAKGVWKVYLNMTVAGIKNVWFIFDVIKDDRETAELYVDNLYLGNFNLPSFISSPLREKINKGISDALILVNENSFSGRNITNIELLEEDVVIKGVY</sequence>
<comment type="caution">
    <text evidence="2">The sequence shown here is derived from an EMBL/GenBank/DDBJ whole genome shotgun (WGS) entry which is preliminary data.</text>
</comment>
<dbReference type="EMBL" id="LBQH01000029">
    <property type="protein sequence ID" value="KKP76296.1"/>
    <property type="molecule type" value="Genomic_DNA"/>
</dbReference>
<dbReference type="AlphaFoldDB" id="A0A0G0CJJ4"/>
<evidence type="ECO:0000313" key="3">
    <source>
        <dbReference type="Proteomes" id="UP000034816"/>
    </source>
</evidence>
<reference evidence="2 3" key="1">
    <citation type="journal article" date="2015" name="Nature">
        <title>rRNA introns, odd ribosomes, and small enigmatic genomes across a large radiation of phyla.</title>
        <authorList>
            <person name="Brown C.T."/>
            <person name="Hug L.A."/>
            <person name="Thomas B.C."/>
            <person name="Sharon I."/>
            <person name="Castelle C.J."/>
            <person name="Singh A."/>
            <person name="Wilkins M.J."/>
            <person name="Williams K.H."/>
            <person name="Banfield J.F."/>
        </authorList>
    </citation>
    <scope>NUCLEOTIDE SEQUENCE [LARGE SCALE GENOMIC DNA]</scope>
</reference>